<dbReference type="InterPro" id="IPR008925">
    <property type="entry name" value="aa_tRNA-synth_I_cd-bd_sf"/>
</dbReference>
<dbReference type="AlphaFoldDB" id="A0A062XY35"/>
<dbReference type="Gene3D" id="3.40.50.620">
    <property type="entry name" value="HUPs"/>
    <property type="match status" value="1"/>
</dbReference>
<dbReference type="InterPro" id="IPR020058">
    <property type="entry name" value="Glu/Gln-tRNA-synth_Ib_cat-dom"/>
</dbReference>
<evidence type="ECO:0000313" key="11">
    <source>
        <dbReference type="EMBL" id="KDA53385.1"/>
    </source>
</evidence>
<dbReference type="InterPro" id="IPR000924">
    <property type="entry name" value="Glu/Gln-tRNA-synth"/>
</dbReference>
<dbReference type="Pfam" id="PF19269">
    <property type="entry name" value="Anticodon_2"/>
    <property type="match status" value="1"/>
</dbReference>
<dbReference type="Pfam" id="PF00749">
    <property type="entry name" value="tRNA-synt_1c"/>
    <property type="match status" value="1"/>
</dbReference>
<dbReference type="GO" id="GO:0006424">
    <property type="term" value="P:glutamyl-tRNA aminoacylation"/>
    <property type="evidence" value="ECO:0007669"/>
    <property type="project" value="UniProtKB-UniRule"/>
</dbReference>
<dbReference type="InterPro" id="IPR045462">
    <property type="entry name" value="aa-tRNA-synth_I_cd-bd"/>
</dbReference>
<dbReference type="PRINTS" id="PR00987">
    <property type="entry name" value="TRNASYNTHGLU"/>
</dbReference>
<dbReference type="STRING" id="1312852.EG19_06440"/>
<feature type="domain" description="Glutamyl/glutaminyl-tRNA synthetase class Ib catalytic" evidence="8">
    <location>
        <begin position="1"/>
        <end position="319"/>
    </location>
</feature>
<evidence type="ECO:0000256" key="6">
    <source>
        <dbReference type="ARBA" id="ARBA00023146"/>
    </source>
</evidence>
<dbReference type="OrthoDB" id="9807503at2"/>
<dbReference type="InterPro" id="IPR014729">
    <property type="entry name" value="Rossmann-like_a/b/a_fold"/>
</dbReference>
<dbReference type="RefSeq" id="WP_038049899.1">
    <property type="nucleotide sequence ID" value="NZ_JMFG01000023.1"/>
</dbReference>
<evidence type="ECO:0000256" key="7">
    <source>
        <dbReference type="HAMAP-Rule" id="MF_00022"/>
    </source>
</evidence>
<dbReference type="SUPFAM" id="SSF52374">
    <property type="entry name" value="Nucleotidylyl transferase"/>
    <property type="match status" value="1"/>
</dbReference>
<dbReference type="Proteomes" id="UP000027284">
    <property type="component" value="Unassembled WGS sequence"/>
</dbReference>
<name>A0A062XY35_9BACT</name>
<keyword evidence="12" id="KW-1185">Reference proteome</keyword>
<reference evidence="10" key="2">
    <citation type="journal article" date="2020" name="mSystems">
        <title>Genome- and Community-Level Interaction Insights into Carbon Utilization and Element Cycling Functions of Hydrothermarchaeota in Hydrothermal Sediment.</title>
        <authorList>
            <person name="Zhou Z."/>
            <person name="Liu Y."/>
            <person name="Xu W."/>
            <person name="Pan J."/>
            <person name="Luo Z.H."/>
            <person name="Li M."/>
        </authorList>
    </citation>
    <scope>NUCLEOTIDE SEQUENCE [LARGE SCALE GENOMIC DNA]</scope>
    <source>
        <strain evidence="10">SpSt-186</strain>
    </source>
</reference>
<comment type="subcellular location">
    <subcellularLocation>
        <location evidence="7">Cytoplasm</location>
    </subcellularLocation>
</comment>
<feature type="domain" description="Aminoacyl-tRNA synthetase class I anticodon-binding" evidence="9">
    <location>
        <begin position="340"/>
        <end position="474"/>
    </location>
</feature>
<keyword evidence="7" id="KW-0963">Cytoplasm</keyword>
<dbReference type="InterPro" id="IPR020751">
    <property type="entry name" value="aa-tRNA-synth_I_codon-bd_sub2"/>
</dbReference>
<evidence type="ECO:0000256" key="2">
    <source>
        <dbReference type="ARBA" id="ARBA00022598"/>
    </source>
</evidence>
<dbReference type="InterPro" id="IPR001412">
    <property type="entry name" value="aa-tRNA-synth_I_CS"/>
</dbReference>
<dbReference type="GO" id="GO:0005829">
    <property type="term" value="C:cytosol"/>
    <property type="evidence" value="ECO:0007669"/>
    <property type="project" value="TreeGrafter"/>
</dbReference>
<evidence type="ECO:0000256" key="5">
    <source>
        <dbReference type="ARBA" id="ARBA00022917"/>
    </source>
</evidence>
<comment type="catalytic activity">
    <reaction evidence="7">
        <text>tRNA(Glu) + L-glutamate + ATP = L-glutamyl-tRNA(Glu) + AMP + diphosphate</text>
        <dbReference type="Rhea" id="RHEA:23540"/>
        <dbReference type="Rhea" id="RHEA-COMP:9663"/>
        <dbReference type="Rhea" id="RHEA-COMP:9680"/>
        <dbReference type="ChEBI" id="CHEBI:29985"/>
        <dbReference type="ChEBI" id="CHEBI:30616"/>
        <dbReference type="ChEBI" id="CHEBI:33019"/>
        <dbReference type="ChEBI" id="CHEBI:78442"/>
        <dbReference type="ChEBI" id="CHEBI:78520"/>
        <dbReference type="ChEBI" id="CHEBI:456215"/>
        <dbReference type="EC" id="6.1.1.17"/>
    </reaction>
</comment>
<dbReference type="GO" id="GO:0008270">
    <property type="term" value="F:zinc ion binding"/>
    <property type="evidence" value="ECO:0007669"/>
    <property type="project" value="InterPro"/>
</dbReference>
<comment type="subunit">
    <text evidence="7">Monomer.</text>
</comment>
<evidence type="ECO:0000313" key="12">
    <source>
        <dbReference type="Proteomes" id="UP000027284"/>
    </source>
</evidence>
<dbReference type="InterPro" id="IPR033910">
    <property type="entry name" value="GluRS_core"/>
</dbReference>
<organism evidence="11 12">
    <name type="scientific">Thermoanaerobaculum aquaticum</name>
    <dbReference type="NCBI Taxonomy" id="1312852"/>
    <lineage>
        <taxon>Bacteria</taxon>
        <taxon>Pseudomonadati</taxon>
        <taxon>Acidobacteriota</taxon>
        <taxon>Thermoanaerobaculia</taxon>
        <taxon>Thermoanaerobaculales</taxon>
        <taxon>Thermoanaerobaculaceae</taxon>
        <taxon>Thermoanaerobaculum</taxon>
    </lineage>
</organism>
<protein>
    <recommendedName>
        <fullName evidence="7">Glutamate--tRNA ligase</fullName>
        <ecNumber evidence="7">6.1.1.17</ecNumber>
    </recommendedName>
    <alternativeName>
        <fullName evidence="7">Glutamyl-tRNA synthetase</fullName>
        <shortName evidence="7">GluRS</shortName>
    </alternativeName>
</protein>
<dbReference type="EC" id="6.1.1.17" evidence="7"/>
<keyword evidence="5 7" id="KW-0648">Protein biosynthesis</keyword>
<keyword evidence="3 7" id="KW-0547">Nucleotide-binding</keyword>
<feature type="short sequence motif" description="'HIGH' region" evidence="7">
    <location>
        <begin position="8"/>
        <end position="18"/>
    </location>
</feature>
<evidence type="ECO:0000256" key="3">
    <source>
        <dbReference type="ARBA" id="ARBA00022741"/>
    </source>
</evidence>
<evidence type="ECO:0000256" key="1">
    <source>
        <dbReference type="ARBA" id="ARBA00007894"/>
    </source>
</evidence>
<dbReference type="GO" id="GO:0005524">
    <property type="term" value="F:ATP binding"/>
    <property type="evidence" value="ECO:0007669"/>
    <property type="project" value="UniProtKB-UniRule"/>
</dbReference>
<dbReference type="NCBIfam" id="TIGR00464">
    <property type="entry name" value="gltX_bact"/>
    <property type="match status" value="1"/>
</dbReference>
<dbReference type="PROSITE" id="PS00178">
    <property type="entry name" value="AA_TRNA_LIGASE_I"/>
    <property type="match status" value="1"/>
</dbReference>
<proteinExistence type="inferred from homology"/>
<accession>A0A062XY35</accession>
<comment type="caution">
    <text evidence="11">The sequence shown here is derived from an EMBL/GenBank/DDBJ whole genome shotgun (WGS) entry which is preliminary data.</text>
</comment>
<keyword evidence="2 7" id="KW-0436">Ligase</keyword>
<dbReference type="Gene3D" id="1.10.10.350">
    <property type="match status" value="1"/>
</dbReference>
<comment type="caution">
    <text evidence="7">Lacks conserved residue(s) required for the propagation of feature annotation.</text>
</comment>
<dbReference type="InterPro" id="IPR049940">
    <property type="entry name" value="GluQ/Sye"/>
</dbReference>
<dbReference type="EMBL" id="JMFG01000023">
    <property type="protein sequence ID" value="KDA53385.1"/>
    <property type="molecule type" value="Genomic_DNA"/>
</dbReference>
<dbReference type="HAMAP" id="MF_00022">
    <property type="entry name" value="Glu_tRNA_synth_type1"/>
    <property type="match status" value="1"/>
</dbReference>
<keyword evidence="6 7" id="KW-0030">Aminoacyl-tRNA synthetase</keyword>
<dbReference type="EMBL" id="DSHW01000049">
    <property type="protein sequence ID" value="HEQ87901.1"/>
    <property type="molecule type" value="Genomic_DNA"/>
</dbReference>
<feature type="binding site" evidence="7">
    <location>
        <position position="253"/>
    </location>
    <ligand>
        <name>ATP</name>
        <dbReference type="ChEBI" id="CHEBI:30616"/>
    </ligand>
</feature>
<dbReference type="InterPro" id="IPR004527">
    <property type="entry name" value="Glu-tRNA-ligase_bac/mito"/>
</dbReference>
<dbReference type="PANTHER" id="PTHR43311:SF2">
    <property type="entry name" value="GLUTAMATE--TRNA LIGASE, MITOCHONDRIAL-RELATED"/>
    <property type="match status" value="1"/>
</dbReference>
<comment type="function">
    <text evidence="7">Catalyzes the attachment of glutamate to tRNA(Glu) in a two-step reaction: glutamate is first activated by ATP to form Glu-AMP and then transferred to the acceptor end of tRNA(Glu).</text>
</comment>
<dbReference type="SUPFAM" id="SSF48163">
    <property type="entry name" value="An anticodon-binding domain of class I aminoacyl-tRNA synthetases"/>
    <property type="match status" value="1"/>
</dbReference>
<dbReference type="GO" id="GO:0004818">
    <property type="term" value="F:glutamate-tRNA ligase activity"/>
    <property type="evidence" value="ECO:0007669"/>
    <property type="project" value="UniProtKB-UniRule"/>
</dbReference>
<dbReference type="PANTHER" id="PTHR43311">
    <property type="entry name" value="GLUTAMATE--TRNA LIGASE"/>
    <property type="match status" value="1"/>
</dbReference>
<dbReference type="FunFam" id="3.40.50.620:FF:000045">
    <property type="entry name" value="Glutamate--tRNA ligase, mitochondrial"/>
    <property type="match status" value="1"/>
</dbReference>
<evidence type="ECO:0000256" key="4">
    <source>
        <dbReference type="ARBA" id="ARBA00022840"/>
    </source>
</evidence>
<dbReference type="GO" id="GO:0000049">
    <property type="term" value="F:tRNA binding"/>
    <property type="evidence" value="ECO:0007669"/>
    <property type="project" value="InterPro"/>
</dbReference>
<evidence type="ECO:0000259" key="8">
    <source>
        <dbReference type="Pfam" id="PF00749"/>
    </source>
</evidence>
<feature type="short sequence motif" description="'KMSKS' region" evidence="7">
    <location>
        <begin position="250"/>
        <end position="254"/>
    </location>
</feature>
<dbReference type="CDD" id="cd00808">
    <property type="entry name" value="GluRS_core"/>
    <property type="match status" value="1"/>
</dbReference>
<reference evidence="11 12" key="1">
    <citation type="submission" date="2014-04" db="EMBL/GenBank/DDBJ databases">
        <title>The Genome Sequence of Thermoanaerobaculum aquaticum MP-01, The First Cultivated Group 23 Acidobacterium.</title>
        <authorList>
            <person name="Stamps B.W."/>
            <person name="Losey N.A."/>
            <person name="Lawson P.A."/>
            <person name="Stevenson B.S."/>
        </authorList>
    </citation>
    <scope>NUCLEOTIDE SEQUENCE [LARGE SCALE GENOMIC DNA]</scope>
    <source>
        <strain evidence="11 12">MP-01</strain>
    </source>
</reference>
<evidence type="ECO:0000313" key="10">
    <source>
        <dbReference type="EMBL" id="HEQ87901.1"/>
    </source>
</evidence>
<gene>
    <name evidence="7" type="primary">gltX</name>
    <name evidence="11" type="ORF">EG19_06440</name>
    <name evidence="10" type="ORF">ENP06_00635</name>
</gene>
<keyword evidence="4 7" id="KW-0067">ATP-binding</keyword>
<evidence type="ECO:0000259" key="9">
    <source>
        <dbReference type="Pfam" id="PF19269"/>
    </source>
</evidence>
<sequence length="486" mass="55346">MVRTRIAPSPTGDPHVGTAYVALFNYAWAKKNGGQFILRIEDTDRERSSRASEQMIFESLRWLGLSWDEGPDVGGPHAPYRQSERTAIYQQHVEELIERGAAYPCFCTKERLDALREEQRRAKAPVMGYDRHCRRIPKAEAQARRRAGEPHVVRLAMPTEGVTKVRDYLRGELEFDNTLIDDQVLLKSDGFPTYHLANVVDDHLMGVTHVIRAEEWISSLPKHAQLYRAFGWEEPVFCHLPLLRNADRSKISKRKNPTSLNFYRRAGFLPEALLNYLALMGWTMPDGREEFTLSEFVEAFTLDRIVLGGPVFDLTKLTWLNGKYIRSLSPEELLSRLRADLLGDDYLLKVLPLVRERIDKLEDFIAYASFFFVGEVSYGPEVLPKLVMKKPTPAEAAAVLEDLLEEELDPLLEWTKDNLEAGLRRFAEARGLRAGDFFMAVRVAVTGRTATPPLFETMEVLGKETCRRRLRHAIGVLKSAVTTKGA</sequence>
<comment type="similarity">
    <text evidence="1 7">Belongs to the class-I aminoacyl-tRNA synthetase family. Glutamate--tRNA ligase type 1 subfamily.</text>
</comment>